<dbReference type="Proteomes" id="UP001241377">
    <property type="component" value="Unassembled WGS sequence"/>
</dbReference>
<name>A0ACC2WKA1_9TREE</name>
<comment type="caution">
    <text evidence="1">The sequence shown here is derived from an EMBL/GenBank/DDBJ whole genome shotgun (WGS) entry which is preliminary data.</text>
</comment>
<accession>A0ACC2WKA1</accession>
<reference evidence="1" key="1">
    <citation type="submission" date="2023-04" db="EMBL/GenBank/DDBJ databases">
        <title>Draft Genome sequencing of Naganishia species isolated from polar environments using Oxford Nanopore Technology.</title>
        <authorList>
            <person name="Leo P."/>
            <person name="Venkateswaran K."/>
        </authorList>
    </citation>
    <scope>NUCLEOTIDE SEQUENCE</scope>
    <source>
        <strain evidence="1">MNA-CCFEE 5261</strain>
    </source>
</reference>
<keyword evidence="2" id="KW-1185">Reference proteome</keyword>
<dbReference type="EMBL" id="JASBWR010000006">
    <property type="protein sequence ID" value="KAJ9111898.1"/>
    <property type="molecule type" value="Genomic_DNA"/>
</dbReference>
<evidence type="ECO:0000313" key="1">
    <source>
        <dbReference type="EMBL" id="KAJ9111898.1"/>
    </source>
</evidence>
<proteinExistence type="predicted"/>
<organism evidence="1 2">
    <name type="scientific">Naganishia cerealis</name>
    <dbReference type="NCBI Taxonomy" id="610337"/>
    <lineage>
        <taxon>Eukaryota</taxon>
        <taxon>Fungi</taxon>
        <taxon>Dikarya</taxon>
        <taxon>Basidiomycota</taxon>
        <taxon>Agaricomycotina</taxon>
        <taxon>Tremellomycetes</taxon>
        <taxon>Filobasidiales</taxon>
        <taxon>Filobasidiaceae</taxon>
        <taxon>Naganishia</taxon>
    </lineage>
</organism>
<evidence type="ECO:0000313" key="2">
    <source>
        <dbReference type="Proteomes" id="UP001241377"/>
    </source>
</evidence>
<sequence>MSNILGDDPWGSSGWGDSPVQGSAFLTSSQLLNRTSLDAPKDSDEVLVPESYQNILDHFGEQLSSVNELEQLVMDKLVSAGTFTEYQKSRLIDVLYEHNMLPPAQYMVDILGLIALEVDAPGTGDYVTLKFRRSHLPELPQNVIDILLLSREPISDPLTESLAAASLEDDPVLTDHSSIQKQQDKQEPTIDTSGVRKYMEKLRGEFKPLYTSKESISIREVPEKEGLLFKHTNYAITYNMNLGMHQQSGQKKVVRRYSDFVWLLEYLLKKYPFRVIPGLPPKKFSDITNWKRQAKIDYLVEFKGKKILTEFINSIWPTVGEEFLKKWKQCESSIGRLIEIWTKLVLLVERNEKRQQQIAFDNGKFVEMINRFTGLDDALYPHDDGIVGNSNKDDMAAINDSLGTIGEFFNKTSQALVDDSFAINTSTLEKFKNYLDYLYSLQELFERSKKLLTNTIAQLEARITENEAKYARLSTDDADIKGSDLAKLRQAIIADKQEMFQQLNRDWLIKSCCMDEYIMFQETQYLVSEAWVDWCRGRTQHQAKMGLLYDQMSGIIGDMPLNS</sequence>
<protein>
    <submittedName>
        <fullName evidence="1">Uncharacterized protein</fullName>
    </submittedName>
</protein>
<gene>
    <name evidence="1" type="ORF">QFC19_000820</name>
</gene>